<dbReference type="PANTHER" id="PTHR12358">
    <property type="entry name" value="SPHINGOSINE KINASE"/>
    <property type="match status" value="1"/>
</dbReference>
<sequence>MPRVCFIVNPVAGHGRALAEWKQIEPLAAQLGDYCVKFTQGPRHGTALAREAVQEGYDRVVSMGGDGTLNDVGNGLMGSRAALAVIPAGTGNDWVRTARLPRDPVEGCRMAFQGRVARIDVGLAHGHRYFFNGAGFGFDAEVCDRIRSYGPRFRKLSYLRGVFDTLFRFTGVPVDVEIDDQRVHLSRVLLLEVGNGRYFGGGMQIFPGADFADGLFEIAWGENLGRLELLRLVSQIYSGKHVGHPKVRMMQGRKVTASSPEKVVFQLDGDVAGHLPVTFEIIPQALDVVLPTA</sequence>
<dbReference type="SMART" id="SM00046">
    <property type="entry name" value="DAGKc"/>
    <property type="match status" value="1"/>
</dbReference>
<evidence type="ECO:0000256" key="4">
    <source>
        <dbReference type="ARBA" id="ARBA00022679"/>
    </source>
</evidence>
<evidence type="ECO:0000256" key="2">
    <source>
        <dbReference type="ARBA" id="ARBA00005983"/>
    </source>
</evidence>
<dbReference type="SUPFAM" id="SSF111331">
    <property type="entry name" value="NAD kinase/diacylglycerol kinase-like"/>
    <property type="match status" value="1"/>
</dbReference>
<keyword evidence="8" id="KW-0067">ATP-binding</keyword>
<evidence type="ECO:0000256" key="6">
    <source>
        <dbReference type="ARBA" id="ARBA00022741"/>
    </source>
</evidence>
<evidence type="ECO:0000313" key="15">
    <source>
        <dbReference type="Proteomes" id="UP001519289"/>
    </source>
</evidence>
<dbReference type="InterPro" id="IPR001206">
    <property type="entry name" value="Diacylglycerol_kinase_cat_dom"/>
</dbReference>
<reference evidence="14 15" key="1">
    <citation type="submission" date="2021-03" db="EMBL/GenBank/DDBJ databases">
        <title>Genomic Encyclopedia of Type Strains, Phase IV (KMG-IV): sequencing the most valuable type-strain genomes for metagenomic binning, comparative biology and taxonomic classification.</title>
        <authorList>
            <person name="Goeker M."/>
        </authorList>
    </citation>
    <scope>NUCLEOTIDE SEQUENCE [LARGE SCALE GENOMIC DNA]</scope>
    <source>
        <strain evidence="14 15">DSM 27138</strain>
    </source>
</reference>
<dbReference type="Pfam" id="PF00781">
    <property type="entry name" value="DAGK_cat"/>
    <property type="match status" value="1"/>
</dbReference>
<comment type="caution">
    <text evidence="14">The sequence shown here is derived from an EMBL/GenBank/DDBJ whole genome shotgun (WGS) entry which is preliminary data.</text>
</comment>
<comment type="cofactor">
    <cofactor evidence="1">
        <name>Mg(2+)</name>
        <dbReference type="ChEBI" id="CHEBI:18420"/>
    </cofactor>
</comment>
<feature type="domain" description="DAGKc" evidence="13">
    <location>
        <begin position="1"/>
        <end position="129"/>
    </location>
</feature>
<gene>
    <name evidence="14" type="ORF">J2Z79_000526</name>
</gene>
<keyword evidence="4" id="KW-0808">Transferase</keyword>
<evidence type="ECO:0000256" key="1">
    <source>
        <dbReference type="ARBA" id="ARBA00001946"/>
    </source>
</evidence>
<dbReference type="GO" id="GO:0016301">
    <property type="term" value="F:kinase activity"/>
    <property type="evidence" value="ECO:0007669"/>
    <property type="project" value="UniProtKB-KW"/>
</dbReference>
<evidence type="ECO:0000256" key="9">
    <source>
        <dbReference type="ARBA" id="ARBA00022842"/>
    </source>
</evidence>
<dbReference type="Gene3D" id="3.40.50.10330">
    <property type="entry name" value="Probable inorganic polyphosphate/atp-NAD kinase, domain 1"/>
    <property type="match status" value="1"/>
</dbReference>
<proteinExistence type="inferred from homology"/>
<keyword evidence="7 14" id="KW-0418">Kinase</keyword>
<keyword evidence="3" id="KW-0444">Lipid biosynthesis</keyword>
<keyword evidence="10" id="KW-0443">Lipid metabolism</keyword>
<accession>A0ABS4JNP1</accession>
<keyword evidence="15" id="KW-1185">Reference proteome</keyword>
<dbReference type="InterPro" id="IPR050187">
    <property type="entry name" value="Lipid_Phosphate_FormReg"/>
</dbReference>
<evidence type="ECO:0000256" key="10">
    <source>
        <dbReference type="ARBA" id="ARBA00023098"/>
    </source>
</evidence>
<dbReference type="EMBL" id="JAGGLG010000003">
    <property type="protein sequence ID" value="MBP2017152.1"/>
    <property type="molecule type" value="Genomic_DNA"/>
</dbReference>
<dbReference type="PANTHER" id="PTHR12358:SF106">
    <property type="entry name" value="LIPID KINASE YEGS"/>
    <property type="match status" value="1"/>
</dbReference>
<dbReference type="NCBIfam" id="TIGR00147">
    <property type="entry name" value="YegS/Rv2252/BmrU family lipid kinase"/>
    <property type="match status" value="1"/>
</dbReference>
<keyword evidence="5" id="KW-0479">Metal-binding</keyword>
<dbReference type="InterPro" id="IPR045540">
    <property type="entry name" value="YegS/DAGK_C"/>
</dbReference>
<dbReference type="InterPro" id="IPR016064">
    <property type="entry name" value="NAD/diacylglycerol_kinase_sf"/>
</dbReference>
<evidence type="ECO:0000256" key="5">
    <source>
        <dbReference type="ARBA" id="ARBA00022723"/>
    </source>
</evidence>
<evidence type="ECO:0000256" key="11">
    <source>
        <dbReference type="ARBA" id="ARBA00023209"/>
    </source>
</evidence>
<dbReference type="Gene3D" id="2.60.200.40">
    <property type="match status" value="1"/>
</dbReference>
<dbReference type="Proteomes" id="UP001519289">
    <property type="component" value="Unassembled WGS sequence"/>
</dbReference>
<evidence type="ECO:0000259" key="13">
    <source>
        <dbReference type="PROSITE" id="PS50146"/>
    </source>
</evidence>
<keyword evidence="11" id="KW-0594">Phospholipid biosynthesis</keyword>
<name>A0ABS4JNP1_9FIRM</name>
<evidence type="ECO:0000256" key="3">
    <source>
        <dbReference type="ARBA" id="ARBA00022516"/>
    </source>
</evidence>
<evidence type="ECO:0000256" key="7">
    <source>
        <dbReference type="ARBA" id="ARBA00022777"/>
    </source>
</evidence>
<evidence type="ECO:0000256" key="8">
    <source>
        <dbReference type="ARBA" id="ARBA00022840"/>
    </source>
</evidence>
<dbReference type="Pfam" id="PF19279">
    <property type="entry name" value="YegS_C"/>
    <property type="match status" value="1"/>
</dbReference>
<dbReference type="RefSeq" id="WP_209465304.1">
    <property type="nucleotide sequence ID" value="NZ_JAGGLG010000003.1"/>
</dbReference>
<evidence type="ECO:0000256" key="12">
    <source>
        <dbReference type="ARBA" id="ARBA00023264"/>
    </source>
</evidence>
<dbReference type="InterPro" id="IPR005218">
    <property type="entry name" value="Diacylglycerol/lipid_kinase"/>
</dbReference>
<keyword evidence="6" id="KW-0547">Nucleotide-binding</keyword>
<evidence type="ECO:0000313" key="14">
    <source>
        <dbReference type="EMBL" id="MBP2017152.1"/>
    </source>
</evidence>
<comment type="similarity">
    <text evidence="2">Belongs to the diacylglycerol/lipid kinase family.</text>
</comment>
<protein>
    <submittedName>
        <fullName evidence="14">YegS/Rv2252/BmrU family lipid kinase</fullName>
    </submittedName>
</protein>
<dbReference type="InterPro" id="IPR017438">
    <property type="entry name" value="ATP-NAD_kinase_N"/>
</dbReference>
<dbReference type="PROSITE" id="PS50146">
    <property type="entry name" value="DAGK"/>
    <property type="match status" value="1"/>
</dbReference>
<keyword evidence="9" id="KW-0460">Magnesium</keyword>
<organism evidence="14 15">
    <name type="scientific">Symbiobacterium terraclitae</name>
    <dbReference type="NCBI Taxonomy" id="557451"/>
    <lineage>
        <taxon>Bacteria</taxon>
        <taxon>Bacillati</taxon>
        <taxon>Bacillota</taxon>
        <taxon>Clostridia</taxon>
        <taxon>Eubacteriales</taxon>
        <taxon>Symbiobacteriaceae</taxon>
        <taxon>Symbiobacterium</taxon>
    </lineage>
</organism>
<keyword evidence="12" id="KW-1208">Phospholipid metabolism</keyword>